<organism evidence="2 3">
    <name type="scientific">Adineta ricciae</name>
    <name type="common">Rotifer</name>
    <dbReference type="NCBI Taxonomy" id="249248"/>
    <lineage>
        <taxon>Eukaryota</taxon>
        <taxon>Metazoa</taxon>
        <taxon>Spiralia</taxon>
        <taxon>Gnathifera</taxon>
        <taxon>Rotifera</taxon>
        <taxon>Eurotatoria</taxon>
        <taxon>Bdelloidea</taxon>
        <taxon>Adinetida</taxon>
        <taxon>Adinetidae</taxon>
        <taxon>Adineta</taxon>
    </lineage>
</organism>
<protein>
    <submittedName>
        <fullName evidence="2">Uncharacterized protein</fullName>
    </submittedName>
</protein>
<dbReference type="AlphaFoldDB" id="A0A816AT49"/>
<evidence type="ECO:0000256" key="1">
    <source>
        <dbReference type="SAM" id="MobiDB-lite"/>
    </source>
</evidence>
<gene>
    <name evidence="2" type="ORF">XAT740_LOCUS47558</name>
</gene>
<feature type="region of interest" description="Disordered" evidence="1">
    <location>
        <begin position="716"/>
        <end position="740"/>
    </location>
</feature>
<proteinExistence type="predicted"/>
<feature type="compositionally biased region" description="Basic and acidic residues" evidence="1">
    <location>
        <begin position="27"/>
        <end position="41"/>
    </location>
</feature>
<feature type="region of interest" description="Disordered" evidence="1">
    <location>
        <begin position="1"/>
        <end position="61"/>
    </location>
</feature>
<comment type="caution">
    <text evidence="2">The sequence shown here is derived from an EMBL/GenBank/DDBJ whole genome shotgun (WGS) entry which is preliminary data.</text>
</comment>
<accession>A0A816AT49</accession>
<dbReference type="Proteomes" id="UP000663828">
    <property type="component" value="Unassembled WGS sequence"/>
</dbReference>
<keyword evidence="3" id="KW-1185">Reference proteome</keyword>
<reference evidence="2" key="1">
    <citation type="submission" date="2021-02" db="EMBL/GenBank/DDBJ databases">
        <authorList>
            <person name="Nowell W R."/>
        </authorList>
    </citation>
    <scope>NUCLEOTIDE SEQUENCE</scope>
</reference>
<name>A0A816AT49_ADIRI</name>
<feature type="compositionally biased region" description="Basic and acidic residues" evidence="1">
    <location>
        <begin position="723"/>
        <end position="733"/>
    </location>
</feature>
<dbReference type="EMBL" id="CAJNOR010006620">
    <property type="protein sequence ID" value="CAF1599789.1"/>
    <property type="molecule type" value="Genomic_DNA"/>
</dbReference>
<feature type="non-terminal residue" evidence="2">
    <location>
        <position position="1"/>
    </location>
</feature>
<sequence>MKRKNPFSSSVTSKHNSDSTEYVEENSSDHQSSDKVKENSLDKPLNQNDQEDKQTTSSRVTKEQFLAAANELELDEKQLNRETWRFNDFTRSDESVWGRLTLKLKLNQTENVRHSLYNFWRRHRAKIVDNLSKKWMDSAEETNKSEKVNEGNFSSLSSEIKPLMSNASVPYPATRSAAQQQLYLPSMIEASFILSRKEWREIYDRSERRMISEWTSTICNKIGVENSRKTNCPFFRAVAVCKIGSCERTFEILIRDEPPVTESVVFLIRAVGQEKHDETDEAASRKLTGKNRLIVGEAADIVGPLKVFHQKLEDADKEMLSARNFTGCETLEVIKHAVADYRKKYKLDEDIFRECRVRQQLLEDIDVVSAKIKGYVQVIGEKPFRLHLTSEAQVLRFITYCAKSTYSHVHIDATGSIVKNLPHQKIVLLYAAVFKDGNDPTNTIPLGHAILADHTATSISYFIGNLRQHVVTLVDKVIRPSFFVTDFSPALFNAILQTFNHEDIRSHLKRCWNVVLRKFLKRVLHVFGNPYATDAENVLQCFLNAPYDMEGIPENIGSCDFEVADDSIDPLDEVDENMQGSKAIIHGSPFNTEAIRRFPEISELLNSRKKYENITNPLFCRRIIYVVYKWFAYLPLWTSLLTEFEDRYATDRTPVDIRKYEQGRLSNAQIECYFGILKDSILQKKTNLRPAEVIVSLYRSVQVHLKADKFGVGQMAKNRRGKPKDVNIEESWGKRKAQKKERNIHFSRIDKCKQKRLVHKATSPKPKAVRHRAETVSPVSKAISPRSKLVREKSEPIGFDLQPNDFDNSCLLISSIQNKTDHILNNITNAAVPNYPPDFSTSQSAESFCGGNLLIEQCFSDNSPVVSPLSQPVSPLNIFSALQCESSTNVLSRQKPMKTLTENELQPQDYYEKQQEKQNNENTDVTIIKSTCGRRPSSENVFEIETLDSTSSRGIHRMVTIDQCPLLWPAFGIYKKSFEGKVYSVTNTCSIDAALFAIYVIFWTESSIKSVILNSEAEPFLSLRKTFALVESNGWDEARLYWLTSHSILAHQQSNQYNIYGSVDNNVLRFIKNPVQLYKNKSICSRQDCSTRERSTENADLSLECSETSIPKFSSITNSRCGNFAKSLPEISIKEAIRLGYKRH</sequence>
<feature type="compositionally biased region" description="Polar residues" evidence="1">
    <location>
        <begin position="1"/>
        <end position="14"/>
    </location>
</feature>
<evidence type="ECO:0000313" key="2">
    <source>
        <dbReference type="EMBL" id="CAF1599789.1"/>
    </source>
</evidence>
<evidence type="ECO:0000313" key="3">
    <source>
        <dbReference type="Proteomes" id="UP000663828"/>
    </source>
</evidence>